<organism evidence="1 2">
    <name type="scientific">Eumeta variegata</name>
    <name type="common">Bagworm moth</name>
    <name type="synonym">Eumeta japonica</name>
    <dbReference type="NCBI Taxonomy" id="151549"/>
    <lineage>
        <taxon>Eukaryota</taxon>
        <taxon>Metazoa</taxon>
        <taxon>Ecdysozoa</taxon>
        <taxon>Arthropoda</taxon>
        <taxon>Hexapoda</taxon>
        <taxon>Insecta</taxon>
        <taxon>Pterygota</taxon>
        <taxon>Neoptera</taxon>
        <taxon>Endopterygota</taxon>
        <taxon>Lepidoptera</taxon>
        <taxon>Glossata</taxon>
        <taxon>Ditrysia</taxon>
        <taxon>Tineoidea</taxon>
        <taxon>Psychidae</taxon>
        <taxon>Oiketicinae</taxon>
        <taxon>Eumeta</taxon>
    </lineage>
</organism>
<gene>
    <name evidence="1" type="ORF">EVAR_68032_1</name>
</gene>
<accession>A0A4C1SIR1</accession>
<name>A0A4C1SIR1_EUMVA</name>
<comment type="caution">
    <text evidence="1">The sequence shown here is derived from an EMBL/GenBank/DDBJ whole genome shotgun (WGS) entry which is preliminary data.</text>
</comment>
<proteinExistence type="predicted"/>
<sequence length="128" mass="14351">MQAFGGAERERYRARGGRRSFRRCRSATILSPEVVKPSAARRPPAAGNVPLKNFHRLPFSNQSMLIKCFNGDFGYRRVIPHPVASLHDAHASFYGRRISCGVAAWSIMDSVFFLSDFIKPSFTQMTVG</sequence>
<reference evidence="1 2" key="1">
    <citation type="journal article" date="2019" name="Commun. Biol.">
        <title>The bagworm genome reveals a unique fibroin gene that provides high tensile strength.</title>
        <authorList>
            <person name="Kono N."/>
            <person name="Nakamura H."/>
            <person name="Ohtoshi R."/>
            <person name="Tomita M."/>
            <person name="Numata K."/>
            <person name="Arakawa K."/>
        </authorList>
    </citation>
    <scope>NUCLEOTIDE SEQUENCE [LARGE SCALE GENOMIC DNA]</scope>
</reference>
<dbReference type="Proteomes" id="UP000299102">
    <property type="component" value="Unassembled WGS sequence"/>
</dbReference>
<dbReference type="EMBL" id="BGZK01003437">
    <property type="protein sequence ID" value="GBP01257.1"/>
    <property type="molecule type" value="Genomic_DNA"/>
</dbReference>
<evidence type="ECO:0000313" key="1">
    <source>
        <dbReference type="EMBL" id="GBP01257.1"/>
    </source>
</evidence>
<protein>
    <submittedName>
        <fullName evidence="1">Uncharacterized protein</fullName>
    </submittedName>
</protein>
<dbReference type="AlphaFoldDB" id="A0A4C1SIR1"/>
<evidence type="ECO:0000313" key="2">
    <source>
        <dbReference type="Proteomes" id="UP000299102"/>
    </source>
</evidence>
<keyword evidence="2" id="KW-1185">Reference proteome</keyword>